<dbReference type="RefSeq" id="WP_007103330.1">
    <property type="nucleotide sequence ID" value="NZ_BAER01000017.1"/>
</dbReference>
<feature type="domain" description="Dienelactone hydrolase" evidence="1">
    <location>
        <begin position="18"/>
        <end position="242"/>
    </location>
</feature>
<dbReference type="Proteomes" id="UP000006322">
    <property type="component" value="Unassembled WGS sequence"/>
</dbReference>
<dbReference type="Gene3D" id="3.40.50.1820">
    <property type="entry name" value="alpha/beta hydrolase"/>
    <property type="match status" value="1"/>
</dbReference>
<sequence length="245" mass="27432">MIIQSHQTLISTPTGNMQTSVYRPLESGTYPTIIFYSEIFQETAPITRSAKLMAGHGFVVLVPEVFHELNPVGTVLAYDDAGKDKGNADKFSKPLEQHDSDTQSMIRFIDEQIYCSGRVGAMGVCIGGHLAFRAALNSRIEGAFCLYPTDIHSNTLPCELGNDSLSQCHIINAELCMIFGKQDPHVSRKGRELINTTMQDHNLLYSWHELNAQHAFMRDEGDRYDPAIALSCYQMAIQLFNRRLS</sequence>
<dbReference type="PANTHER" id="PTHR47562">
    <property type="match status" value="1"/>
</dbReference>
<protein>
    <submittedName>
        <fullName evidence="2">Carboxymethylenebutenolidase</fullName>
        <ecNumber evidence="2">3.1.1.45</ecNumber>
    </submittedName>
</protein>
<keyword evidence="2" id="KW-0378">Hydrolase</keyword>
<keyword evidence="3" id="KW-1185">Reference proteome</keyword>
<dbReference type="InterPro" id="IPR029058">
    <property type="entry name" value="AB_hydrolase_fold"/>
</dbReference>
<dbReference type="STRING" id="1129793.GPLA_0609"/>
<dbReference type="Pfam" id="PF01738">
    <property type="entry name" value="DLH"/>
    <property type="match status" value="1"/>
</dbReference>
<accession>K7A7T5</accession>
<dbReference type="EMBL" id="BAER01000017">
    <property type="protein sequence ID" value="GAC31525.1"/>
    <property type="molecule type" value="Genomic_DNA"/>
</dbReference>
<organism evidence="2 3">
    <name type="scientific">Paraglaciecola polaris LMG 21857</name>
    <dbReference type="NCBI Taxonomy" id="1129793"/>
    <lineage>
        <taxon>Bacteria</taxon>
        <taxon>Pseudomonadati</taxon>
        <taxon>Pseudomonadota</taxon>
        <taxon>Gammaproteobacteria</taxon>
        <taxon>Alteromonadales</taxon>
        <taxon>Alteromonadaceae</taxon>
        <taxon>Paraglaciecola</taxon>
    </lineage>
</organism>
<dbReference type="OrthoDB" id="9787933at2"/>
<dbReference type="EC" id="3.1.1.45" evidence="2"/>
<proteinExistence type="predicted"/>
<evidence type="ECO:0000313" key="2">
    <source>
        <dbReference type="EMBL" id="GAC31525.1"/>
    </source>
</evidence>
<name>K7A7T5_9ALTE</name>
<evidence type="ECO:0000259" key="1">
    <source>
        <dbReference type="Pfam" id="PF01738"/>
    </source>
</evidence>
<comment type="caution">
    <text evidence="2">The sequence shown here is derived from an EMBL/GenBank/DDBJ whole genome shotgun (WGS) entry which is preliminary data.</text>
</comment>
<dbReference type="InterPro" id="IPR002925">
    <property type="entry name" value="Dienelactn_hydro"/>
</dbReference>
<reference evidence="3" key="1">
    <citation type="journal article" date="2014" name="Environ. Microbiol.">
        <title>Comparative genomics of the marine bacterial genus Glaciecola reveals the high degree of genomic diversity and genomic characteristic for cold adaptation.</title>
        <authorList>
            <person name="Qin Q.L."/>
            <person name="Xie B.B."/>
            <person name="Yu Y."/>
            <person name="Shu Y.L."/>
            <person name="Rong J.C."/>
            <person name="Zhang Y.J."/>
            <person name="Zhao D.L."/>
            <person name="Chen X.L."/>
            <person name="Zhang X.Y."/>
            <person name="Chen B."/>
            <person name="Zhou B.C."/>
            <person name="Zhang Y.Z."/>
        </authorList>
    </citation>
    <scope>NUCLEOTIDE SEQUENCE [LARGE SCALE GENOMIC DNA]</scope>
    <source>
        <strain evidence="3">LMG 21857</strain>
    </source>
</reference>
<evidence type="ECO:0000313" key="3">
    <source>
        <dbReference type="Proteomes" id="UP000006322"/>
    </source>
</evidence>
<dbReference type="AlphaFoldDB" id="K7A7T5"/>
<dbReference type="GO" id="GO:0008806">
    <property type="term" value="F:carboxymethylenebutenolidase activity"/>
    <property type="evidence" value="ECO:0007669"/>
    <property type="project" value="UniProtKB-EC"/>
</dbReference>
<gene>
    <name evidence="2" type="ORF">GPLA_0609</name>
</gene>
<dbReference type="SUPFAM" id="SSF53474">
    <property type="entry name" value="alpha/beta-Hydrolases"/>
    <property type="match status" value="1"/>
</dbReference>
<dbReference type="PANTHER" id="PTHR47562:SF2">
    <property type="entry name" value="CARBOXYMETHYLENEBUTENOLIDASE-RELATED"/>
    <property type="match status" value="1"/>
</dbReference>